<dbReference type="EMBL" id="NMUH01000029">
    <property type="protein sequence ID" value="MQL69142.1"/>
    <property type="molecule type" value="Genomic_DNA"/>
</dbReference>
<organism evidence="1 2">
    <name type="scientific">Colocasia esculenta</name>
    <name type="common">Wild taro</name>
    <name type="synonym">Arum esculentum</name>
    <dbReference type="NCBI Taxonomy" id="4460"/>
    <lineage>
        <taxon>Eukaryota</taxon>
        <taxon>Viridiplantae</taxon>
        <taxon>Streptophyta</taxon>
        <taxon>Embryophyta</taxon>
        <taxon>Tracheophyta</taxon>
        <taxon>Spermatophyta</taxon>
        <taxon>Magnoliopsida</taxon>
        <taxon>Liliopsida</taxon>
        <taxon>Araceae</taxon>
        <taxon>Aroideae</taxon>
        <taxon>Colocasieae</taxon>
        <taxon>Colocasia</taxon>
    </lineage>
</organism>
<reference evidence="1" key="1">
    <citation type="submission" date="2017-07" db="EMBL/GenBank/DDBJ databases">
        <title>Taro Niue Genome Assembly and Annotation.</title>
        <authorList>
            <person name="Atibalentja N."/>
            <person name="Keating K."/>
            <person name="Fields C.J."/>
        </authorList>
    </citation>
    <scope>NUCLEOTIDE SEQUENCE</scope>
    <source>
        <strain evidence="1">Niue_2</strain>
        <tissue evidence="1">Leaf</tissue>
    </source>
</reference>
<keyword evidence="2" id="KW-1185">Reference proteome</keyword>
<evidence type="ECO:0000313" key="1">
    <source>
        <dbReference type="EMBL" id="MQL69142.1"/>
    </source>
</evidence>
<dbReference type="Proteomes" id="UP000652761">
    <property type="component" value="Unassembled WGS sequence"/>
</dbReference>
<protein>
    <submittedName>
        <fullName evidence="1">Uncharacterized protein</fullName>
    </submittedName>
</protein>
<proteinExistence type="predicted"/>
<accession>A0A843T9Z0</accession>
<name>A0A843T9Z0_COLES</name>
<comment type="caution">
    <text evidence="1">The sequence shown here is derived from an EMBL/GenBank/DDBJ whole genome shotgun (WGS) entry which is preliminary data.</text>
</comment>
<gene>
    <name evidence="1" type="ORF">Taro_001407</name>
</gene>
<sequence>MRLRISSRASSTLVSVSHPQNDTRLLHLKDAYIACFPAVRKYWHFSLKVPLPVSMEKCYAPSKPGAHMMWGGPCLLTARHVERRSP</sequence>
<dbReference type="AlphaFoldDB" id="A0A843T9Z0"/>
<evidence type="ECO:0000313" key="2">
    <source>
        <dbReference type="Proteomes" id="UP000652761"/>
    </source>
</evidence>